<feature type="transmembrane region" description="Helical" evidence="1">
    <location>
        <begin position="178"/>
        <end position="195"/>
    </location>
</feature>
<dbReference type="InterPro" id="IPR003474">
    <property type="entry name" value="Glcn_transporter"/>
</dbReference>
<dbReference type="Proteomes" id="UP000269974">
    <property type="component" value="Unassembled WGS sequence"/>
</dbReference>
<dbReference type="GO" id="GO:0015128">
    <property type="term" value="F:gluconate transmembrane transporter activity"/>
    <property type="evidence" value="ECO:0007669"/>
    <property type="project" value="InterPro"/>
</dbReference>
<dbReference type="PANTHER" id="PTHR30354:SF25">
    <property type="entry name" value="INNER MEMBRANE PERMEASE YGBN"/>
    <property type="match status" value="1"/>
</dbReference>
<feature type="transmembrane region" description="Helical" evidence="1">
    <location>
        <begin position="328"/>
        <end position="347"/>
    </location>
</feature>
<dbReference type="GO" id="GO:0005886">
    <property type="term" value="C:plasma membrane"/>
    <property type="evidence" value="ECO:0007669"/>
    <property type="project" value="TreeGrafter"/>
</dbReference>
<gene>
    <name evidence="2" type="primary">yojA</name>
    <name evidence="2" type="ORF">NCTC10327_01835</name>
</gene>
<dbReference type="RefSeq" id="WP_185934338.1">
    <property type="nucleotide sequence ID" value="NZ_UYIO01000001.1"/>
</dbReference>
<protein>
    <submittedName>
        <fullName evidence="2">H+/anion permease</fullName>
    </submittedName>
</protein>
<sequence>MSAGALLAIAAVAVAILLLLVIKFKMSAFVGLLLVSLGTGLATGIPLAEIIPVMTEGMGKTLGSVMIVVGLGAMLGRVIEVAGGAESLAQYFTAKLGVKRVVAAVTIAAFILGIPVFFDVGFIILAPIVFGFAKVAKVNPLKIGLPVAGVMLTVHVVLPPHPGPVAAAGILGVDAGHMILVGLPLAALASAVGYFSTKLFRIDKLTLGDSPAAASVATTAAAAGDGSGNGTGSGSGGGGTVITAPRVKPPSALTVCALILLPIVQIMVGTVGMMQTEEGTQAHGVFSFVGASPFALLVAVIVAYLVIGHQQRWDLEKRGSILDSALPSVAVIVFVTGAGGVFANVLVESGIGKALSDALLATNIPIILMGFVLAIVLRAAQGSATVAILTTAGLLAEPMALAGYTSLQATLVTIAMCFGGMALSHINDSGFWIVTKYLGLSVQDGLKSWTLLTTIIGVAGFVFTWLLFALV</sequence>
<keyword evidence="1" id="KW-1133">Transmembrane helix</keyword>
<feature type="transmembrane region" description="Helical" evidence="1">
    <location>
        <begin position="252"/>
        <end position="273"/>
    </location>
</feature>
<feature type="transmembrane region" description="Helical" evidence="1">
    <location>
        <begin position="446"/>
        <end position="470"/>
    </location>
</feature>
<feature type="transmembrane region" description="Helical" evidence="1">
    <location>
        <begin position="62"/>
        <end position="82"/>
    </location>
</feature>
<evidence type="ECO:0000313" key="2">
    <source>
        <dbReference type="EMBL" id="VDG77221.1"/>
    </source>
</evidence>
<evidence type="ECO:0000313" key="3">
    <source>
        <dbReference type="Proteomes" id="UP000269974"/>
    </source>
</evidence>
<dbReference type="AlphaFoldDB" id="A0A7Z8YA94"/>
<dbReference type="EMBL" id="UYIO01000001">
    <property type="protein sequence ID" value="VDG77221.1"/>
    <property type="molecule type" value="Genomic_DNA"/>
</dbReference>
<dbReference type="PANTHER" id="PTHR30354">
    <property type="entry name" value="GNT FAMILY GLUCONATE TRANSPORTER"/>
    <property type="match status" value="1"/>
</dbReference>
<feature type="transmembrane region" description="Helical" evidence="1">
    <location>
        <begin position="285"/>
        <end position="307"/>
    </location>
</feature>
<proteinExistence type="predicted"/>
<keyword evidence="1" id="KW-0472">Membrane</keyword>
<organism evidence="2 3">
    <name type="scientific">Actinobaculum suis</name>
    <dbReference type="NCBI Taxonomy" id="1657"/>
    <lineage>
        <taxon>Bacteria</taxon>
        <taxon>Bacillati</taxon>
        <taxon>Actinomycetota</taxon>
        <taxon>Actinomycetes</taxon>
        <taxon>Actinomycetales</taxon>
        <taxon>Actinomycetaceae</taxon>
        <taxon>Actinobaculum</taxon>
    </lineage>
</organism>
<evidence type="ECO:0000256" key="1">
    <source>
        <dbReference type="SAM" id="Phobius"/>
    </source>
</evidence>
<accession>A0A7Z8YA94</accession>
<feature type="transmembrane region" description="Helical" evidence="1">
    <location>
        <begin position="5"/>
        <end position="22"/>
    </location>
</feature>
<feature type="transmembrane region" description="Helical" evidence="1">
    <location>
        <begin position="28"/>
        <end position="50"/>
    </location>
</feature>
<comment type="caution">
    <text evidence="2">The sequence shown here is derived from an EMBL/GenBank/DDBJ whole genome shotgun (WGS) entry which is preliminary data.</text>
</comment>
<feature type="transmembrane region" description="Helical" evidence="1">
    <location>
        <begin position="359"/>
        <end position="380"/>
    </location>
</feature>
<dbReference type="PIRSF" id="PIRSF002746">
    <property type="entry name" value="Gluconate_transporter"/>
    <property type="match status" value="1"/>
</dbReference>
<feature type="transmembrane region" description="Helical" evidence="1">
    <location>
        <begin position="401"/>
        <end position="426"/>
    </location>
</feature>
<keyword evidence="1" id="KW-0812">Transmembrane</keyword>
<reference evidence="2 3" key="1">
    <citation type="submission" date="2018-11" db="EMBL/GenBank/DDBJ databases">
        <authorList>
            <consortium name="Pathogen Informatics"/>
        </authorList>
    </citation>
    <scope>NUCLEOTIDE SEQUENCE [LARGE SCALE GENOMIC DNA]</scope>
    <source>
        <strain evidence="2 3">NCTC10327</strain>
    </source>
</reference>
<feature type="transmembrane region" description="Helical" evidence="1">
    <location>
        <begin position="102"/>
        <end position="129"/>
    </location>
</feature>
<dbReference type="NCBIfam" id="NF007332">
    <property type="entry name" value="PRK09821.1"/>
    <property type="match status" value="1"/>
</dbReference>
<name>A0A7Z8YA94_9ACTO</name>
<dbReference type="Pfam" id="PF02447">
    <property type="entry name" value="GntP_permease"/>
    <property type="match status" value="2"/>
</dbReference>